<dbReference type="InterPro" id="IPR016181">
    <property type="entry name" value="Acyl_CoA_acyltransferase"/>
</dbReference>
<dbReference type="InterPro" id="IPR050832">
    <property type="entry name" value="Bact_Acetyltransf"/>
</dbReference>
<evidence type="ECO:0000256" key="1">
    <source>
        <dbReference type="ARBA" id="ARBA00022679"/>
    </source>
</evidence>
<evidence type="ECO:0000313" key="4">
    <source>
        <dbReference type="EMBL" id="MFC0393096.1"/>
    </source>
</evidence>
<reference evidence="4 5" key="1">
    <citation type="submission" date="2024-09" db="EMBL/GenBank/DDBJ databases">
        <authorList>
            <person name="Sun Q."/>
            <person name="Mori K."/>
        </authorList>
    </citation>
    <scope>NUCLEOTIDE SEQUENCE [LARGE SCALE GENOMIC DNA]</scope>
    <source>
        <strain evidence="4 5">CCM 4839</strain>
    </source>
</reference>
<evidence type="ECO:0000256" key="2">
    <source>
        <dbReference type="ARBA" id="ARBA00023315"/>
    </source>
</evidence>
<dbReference type="Proteomes" id="UP001589818">
    <property type="component" value="Unassembled WGS sequence"/>
</dbReference>
<dbReference type="SUPFAM" id="SSF55729">
    <property type="entry name" value="Acyl-CoA N-acyltransferases (Nat)"/>
    <property type="match status" value="1"/>
</dbReference>
<dbReference type="EC" id="2.3.-.-" evidence="4"/>
<keyword evidence="2 4" id="KW-0012">Acyltransferase</keyword>
<name>A0ABV6JB33_9BACL</name>
<dbReference type="CDD" id="cd04301">
    <property type="entry name" value="NAT_SF"/>
    <property type="match status" value="1"/>
</dbReference>
<evidence type="ECO:0000259" key="3">
    <source>
        <dbReference type="PROSITE" id="PS51186"/>
    </source>
</evidence>
<dbReference type="Pfam" id="PF00583">
    <property type="entry name" value="Acetyltransf_1"/>
    <property type="match status" value="1"/>
</dbReference>
<comment type="caution">
    <text evidence="4">The sequence shown here is derived from an EMBL/GenBank/DDBJ whole genome shotgun (WGS) entry which is preliminary data.</text>
</comment>
<gene>
    <name evidence="4" type="ORF">ACFFJ8_17150</name>
</gene>
<dbReference type="RefSeq" id="WP_204818916.1">
    <property type="nucleotide sequence ID" value="NZ_JANHOF010000016.1"/>
</dbReference>
<dbReference type="PANTHER" id="PTHR43877">
    <property type="entry name" value="AMINOALKYLPHOSPHONATE N-ACETYLTRANSFERASE-RELATED-RELATED"/>
    <property type="match status" value="1"/>
</dbReference>
<protein>
    <submittedName>
        <fullName evidence="4">GNAT family N-acetyltransferase</fullName>
        <ecNumber evidence="4">2.3.-.-</ecNumber>
    </submittedName>
</protein>
<dbReference type="EMBL" id="JBHLVF010000028">
    <property type="protein sequence ID" value="MFC0393096.1"/>
    <property type="molecule type" value="Genomic_DNA"/>
</dbReference>
<feature type="domain" description="N-acetyltransferase" evidence="3">
    <location>
        <begin position="13"/>
        <end position="175"/>
    </location>
</feature>
<dbReference type="GO" id="GO:0016746">
    <property type="term" value="F:acyltransferase activity"/>
    <property type="evidence" value="ECO:0007669"/>
    <property type="project" value="UniProtKB-KW"/>
</dbReference>
<sequence length="175" mass="20479">MIFYRELQLIDADRIRDIDRSELIERYYQMNEGVLQEIKAGHECDTWDSEQVEELIQRFKHQLEKGGKAYGAFDGELLVGFGVLANQFRGKDQDQLQVDLMYVSRNYRRQGIGRHIMDALSREAVDRGAKFLYISSTETESAVHFYRNCGSEITSEVDPELFQLEPHDIHMLKRL</sequence>
<keyword evidence="5" id="KW-1185">Reference proteome</keyword>
<proteinExistence type="predicted"/>
<keyword evidence="1 4" id="KW-0808">Transferase</keyword>
<evidence type="ECO:0000313" key="5">
    <source>
        <dbReference type="Proteomes" id="UP001589818"/>
    </source>
</evidence>
<organism evidence="4 5">
    <name type="scientific">Paenibacillus mendelii</name>
    <dbReference type="NCBI Taxonomy" id="206163"/>
    <lineage>
        <taxon>Bacteria</taxon>
        <taxon>Bacillati</taxon>
        <taxon>Bacillota</taxon>
        <taxon>Bacilli</taxon>
        <taxon>Bacillales</taxon>
        <taxon>Paenibacillaceae</taxon>
        <taxon>Paenibacillus</taxon>
    </lineage>
</organism>
<dbReference type="PROSITE" id="PS51186">
    <property type="entry name" value="GNAT"/>
    <property type="match status" value="1"/>
</dbReference>
<dbReference type="InterPro" id="IPR000182">
    <property type="entry name" value="GNAT_dom"/>
</dbReference>
<accession>A0ABV6JB33</accession>
<dbReference type="Gene3D" id="3.40.630.30">
    <property type="match status" value="1"/>
</dbReference>